<dbReference type="GO" id="GO:0016740">
    <property type="term" value="F:transferase activity"/>
    <property type="evidence" value="ECO:0007669"/>
    <property type="project" value="UniProtKB-KW"/>
</dbReference>
<reference evidence="3" key="1">
    <citation type="journal article" date="2020" name="mSystems">
        <title>Genome- and Community-Level Interaction Insights into Carbon Utilization and Element Cycling Functions of Hydrothermarchaeota in Hydrothermal Sediment.</title>
        <authorList>
            <person name="Zhou Z."/>
            <person name="Liu Y."/>
            <person name="Xu W."/>
            <person name="Pan J."/>
            <person name="Luo Z.H."/>
            <person name="Li M."/>
        </authorList>
    </citation>
    <scope>NUCLEOTIDE SEQUENCE [LARGE SCALE GENOMIC DNA]</scope>
    <source>
        <strain evidence="3">SpSt-732</strain>
    </source>
</reference>
<dbReference type="AlphaFoldDB" id="A0A7C4FES3"/>
<dbReference type="CDD" id="cd00761">
    <property type="entry name" value="Glyco_tranf_GTA_type"/>
    <property type="match status" value="1"/>
</dbReference>
<dbReference type="SUPFAM" id="SSF53448">
    <property type="entry name" value="Nucleotide-diphospho-sugar transferases"/>
    <property type="match status" value="1"/>
</dbReference>
<proteinExistence type="predicted"/>
<keyword evidence="1" id="KW-1133">Transmembrane helix</keyword>
<evidence type="ECO:0000313" key="3">
    <source>
        <dbReference type="EMBL" id="HGI87865.1"/>
    </source>
</evidence>
<feature type="transmembrane region" description="Helical" evidence="1">
    <location>
        <begin position="262"/>
        <end position="278"/>
    </location>
</feature>
<feature type="transmembrane region" description="Helical" evidence="1">
    <location>
        <begin position="309"/>
        <end position="335"/>
    </location>
</feature>
<keyword evidence="1" id="KW-0472">Membrane</keyword>
<dbReference type="PANTHER" id="PTHR43685">
    <property type="entry name" value="GLYCOSYLTRANSFERASE"/>
    <property type="match status" value="1"/>
</dbReference>
<dbReference type="InterPro" id="IPR050834">
    <property type="entry name" value="Glycosyltransf_2"/>
</dbReference>
<dbReference type="InterPro" id="IPR029044">
    <property type="entry name" value="Nucleotide-diphossugar_trans"/>
</dbReference>
<name>A0A7C4FES3_9CREN</name>
<dbReference type="InterPro" id="IPR001173">
    <property type="entry name" value="Glyco_trans_2-like"/>
</dbReference>
<evidence type="ECO:0000259" key="2">
    <source>
        <dbReference type="Pfam" id="PF00535"/>
    </source>
</evidence>
<dbReference type="Pfam" id="PF00535">
    <property type="entry name" value="Glycos_transf_2"/>
    <property type="match status" value="1"/>
</dbReference>
<organism evidence="3">
    <name type="scientific">Ignisphaera aggregans</name>
    <dbReference type="NCBI Taxonomy" id="334771"/>
    <lineage>
        <taxon>Archaea</taxon>
        <taxon>Thermoproteota</taxon>
        <taxon>Thermoprotei</taxon>
        <taxon>Desulfurococcales</taxon>
        <taxon>Desulfurococcaceae</taxon>
        <taxon>Ignisphaera</taxon>
    </lineage>
</organism>
<feature type="domain" description="Glycosyltransferase 2-like" evidence="2">
    <location>
        <begin position="7"/>
        <end position="133"/>
    </location>
</feature>
<dbReference type="Gene3D" id="3.90.550.10">
    <property type="entry name" value="Spore Coat Polysaccharide Biosynthesis Protein SpsA, Chain A"/>
    <property type="match status" value="1"/>
</dbReference>
<gene>
    <name evidence="3" type="ORF">ENV14_05720</name>
</gene>
<evidence type="ECO:0000256" key="1">
    <source>
        <dbReference type="SAM" id="Phobius"/>
    </source>
</evidence>
<keyword evidence="3" id="KW-0808">Transferase</keyword>
<keyword evidence="1" id="KW-0812">Transmembrane</keyword>
<dbReference type="EMBL" id="DTFF01000048">
    <property type="protein sequence ID" value="HGI87865.1"/>
    <property type="molecule type" value="Genomic_DNA"/>
</dbReference>
<comment type="caution">
    <text evidence="3">The sequence shown here is derived from an EMBL/GenBank/DDBJ whole genome shotgun (WGS) entry which is preliminary data.</text>
</comment>
<protein>
    <submittedName>
        <fullName evidence="3">Glycosyltransferase family 2 protein</fullName>
    </submittedName>
</protein>
<dbReference type="PANTHER" id="PTHR43685:SF2">
    <property type="entry name" value="GLYCOSYLTRANSFERASE 2-LIKE DOMAIN-CONTAINING PROTEIN"/>
    <property type="match status" value="1"/>
</dbReference>
<accession>A0A7C4FES3</accession>
<sequence length="344" mass="38825">MSYRYVTIIIPVHNSEKTLLYVLNSIKLLNYPHKYIKIVVVDDCSEDRTLQIAVDFKYENEANFHSIEVVRLGKKATTSEARNEGIKRAIPGSYLLFLDSDVILKPDTLNRLMEIAESSPEVGAVGALYLTSSPSLSEISVYYRYLGRVSEGPAGTGALLVKWEVFEKVSFFNERLGYPKTIYEDLEYVMRIRRSGYKVLIDGREPLPHFKPALSEEVLIKGSKSESFIQLLKHLVSYFSLRKAFALHEVLKVAPIRYKLEYATYFLLLPTLALTSLYSLTLPLLLASGVTLIASLHSLITYPKSLNLVLRILAGPAILLSRVLRALTLAIYLIIRPLYSGKLT</sequence>